<dbReference type="InterPro" id="IPR021008">
    <property type="entry name" value="DltX"/>
</dbReference>
<dbReference type="EMBL" id="JAHBFI010000020">
    <property type="protein sequence ID" value="MBZ5963258.1"/>
    <property type="molecule type" value="Genomic_DNA"/>
</dbReference>
<gene>
    <name evidence="2" type="ORF">KIJ12_08910</name>
</gene>
<reference evidence="2" key="1">
    <citation type="submission" date="2021-05" db="EMBL/GenBank/DDBJ databases">
        <title>Pangenome of Leuconostoc gelidum warrants species status for Leuconostoc gelidum subsp. gasicomitatum.</title>
        <authorList>
            <person name="Johansson P."/>
            <person name="Sade E."/>
            <person name="Hultman J."/>
            <person name="Auvinen P."/>
            <person name="Bjorkroth J."/>
        </authorList>
    </citation>
    <scope>NUCLEOTIDE SEQUENCE</scope>
    <source>
        <strain evidence="2">A.21.4</strain>
    </source>
</reference>
<protein>
    <submittedName>
        <fullName evidence="2">Teichoic acid D-Ala incorporation-associated protein DltX</fullName>
    </submittedName>
</protein>
<organism evidence="2 3">
    <name type="scientific">Leuconostoc gasicomitatum</name>
    <dbReference type="NCBI Taxonomy" id="115778"/>
    <lineage>
        <taxon>Bacteria</taxon>
        <taxon>Bacillati</taxon>
        <taxon>Bacillota</taxon>
        <taxon>Bacilli</taxon>
        <taxon>Lactobacillales</taxon>
        <taxon>Lactobacillaceae</taxon>
        <taxon>Leuconostoc</taxon>
        <taxon>Leuconostoc gelidum group</taxon>
    </lineage>
</organism>
<dbReference type="Proteomes" id="UP000752647">
    <property type="component" value="Unassembled WGS sequence"/>
</dbReference>
<evidence type="ECO:0000256" key="1">
    <source>
        <dbReference type="SAM" id="Phobius"/>
    </source>
</evidence>
<keyword evidence="1" id="KW-0812">Transmembrane</keyword>
<keyword evidence="1" id="KW-1133">Transmembrane helix</keyword>
<sequence>MIKQFFQRPIVNFISRTLFYFIIILALIYLYSYSGVGEGHFIYNEF</sequence>
<dbReference type="RefSeq" id="WP_220733877.1">
    <property type="nucleotide sequence ID" value="NZ_JAHBFI010000020.1"/>
</dbReference>
<evidence type="ECO:0000313" key="2">
    <source>
        <dbReference type="EMBL" id="MBZ5963258.1"/>
    </source>
</evidence>
<proteinExistence type="predicted"/>
<accession>A0A9Q3SZY4</accession>
<name>A0A9Q3SZY4_9LACO</name>
<dbReference type="AlphaFoldDB" id="A0A9Q3SZY4"/>
<evidence type="ECO:0000313" key="3">
    <source>
        <dbReference type="Proteomes" id="UP000752647"/>
    </source>
</evidence>
<dbReference type="Pfam" id="PF12459">
    <property type="entry name" value="DltX"/>
    <property type="match status" value="1"/>
</dbReference>
<feature type="transmembrane region" description="Helical" evidence="1">
    <location>
        <begin position="12"/>
        <end position="31"/>
    </location>
</feature>
<keyword evidence="1" id="KW-0472">Membrane</keyword>
<comment type="caution">
    <text evidence="2">The sequence shown here is derived from an EMBL/GenBank/DDBJ whole genome shotgun (WGS) entry which is preliminary data.</text>
</comment>